<feature type="region of interest" description="Disordered" evidence="1">
    <location>
        <begin position="333"/>
        <end position="353"/>
    </location>
</feature>
<dbReference type="AlphaFoldDB" id="A0AAV0UC66"/>
<evidence type="ECO:0000256" key="1">
    <source>
        <dbReference type="SAM" id="MobiDB-lite"/>
    </source>
</evidence>
<accession>A0AAV0UC66</accession>
<organism evidence="2 3">
    <name type="scientific">Peronospora destructor</name>
    <dbReference type="NCBI Taxonomy" id="86335"/>
    <lineage>
        <taxon>Eukaryota</taxon>
        <taxon>Sar</taxon>
        <taxon>Stramenopiles</taxon>
        <taxon>Oomycota</taxon>
        <taxon>Peronosporomycetes</taxon>
        <taxon>Peronosporales</taxon>
        <taxon>Peronosporaceae</taxon>
        <taxon>Peronospora</taxon>
    </lineage>
</organism>
<evidence type="ECO:0008006" key="4">
    <source>
        <dbReference type="Google" id="ProtNLM"/>
    </source>
</evidence>
<proteinExistence type="predicted"/>
<dbReference type="PANTHER" id="PTHR19446">
    <property type="entry name" value="REVERSE TRANSCRIPTASES"/>
    <property type="match status" value="1"/>
</dbReference>
<comment type="caution">
    <text evidence="2">The sequence shown here is derived from an EMBL/GenBank/DDBJ whole genome shotgun (WGS) entry which is preliminary data.</text>
</comment>
<protein>
    <recommendedName>
        <fullName evidence="4">Reverse transcriptase domain-containing protein</fullName>
    </recommendedName>
</protein>
<name>A0AAV0UC66_9STRA</name>
<feature type="region of interest" description="Disordered" evidence="1">
    <location>
        <begin position="195"/>
        <end position="263"/>
    </location>
</feature>
<sequence>MPCSSNTNNTAEYTALLLVQGLSPTMASRTCGSRVTARLSSSRQANGHADRLATAALDRCATKLECGVHTDGTGCTSTSMLDPIPAATPPPAPPLVSAGNDVPPSPAEDDDMGDIDDGEVYAAMNVGPDAVPQRRSRLRLRALGDNAQEAASKVVERLAATLAAKATDASDWEEAEGYITALPNALYDKLQPYSQDRHHAPPRAPRSQQELTAHQHAGVGGAGQSDRVQSARAAGLRSRRRRGRPGGVKRQRRTRPPRVTRHHREHRLDEALDAMHDVQRIEPGNRKAVAKARRRVGRINSSLAQQRLRHLFDTDEKVCVKRILTAAKSQVTARTNAGSAQPSGSTVLPSEAPDDGGTCPIPGARLHELFTAVSGTVHAFEPLAPVGAPFRAALSRLSVASSDMGLLQDAPCADEIEYQVQRARGSSSPGLDGVGCDIYKMFLPHLLTALHAAFACCWKFKRVP</sequence>
<reference evidence="2" key="1">
    <citation type="submission" date="2022-12" db="EMBL/GenBank/DDBJ databases">
        <authorList>
            <person name="Webb A."/>
        </authorList>
    </citation>
    <scope>NUCLEOTIDE SEQUENCE</scope>
    <source>
        <strain evidence="2">Pd1</strain>
    </source>
</reference>
<feature type="compositionally biased region" description="Basic residues" evidence="1">
    <location>
        <begin position="237"/>
        <end position="263"/>
    </location>
</feature>
<evidence type="ECO:0000313" key="2">
    <source>
        <dbReference type="EMBL" id="CAI5734366.1"/>
    </source>
</evidence>
<dbReference type="EMBL" id="CANTFM010001058">
    <property type="protein sequence ID" value="CAI5734366.1"/>
    <property type="molecule type" value="Genomic_DNA"/>
</dbReference>
<gene>
    <name evidence="2" type="ORF">PDE001_LOCUS5688</name>
</gene>
<feature type="region of interest" description="Disordered" evidence="1">
    <location>
        <begin position="80"/>
        <end position="109"/>
    </location>
</feature>
<feature type="compositionally biased region" description="Polar residues" evidence="1">
    <location>
        <begin position="333"/>
        <end position="348"/>
    </location>
</feature>
<dbReference type="Proteomes" id="UP001162029">
    <property type="component" value="Unassembled WGS sequence"/>
</dbReference>
<keyword evidence="3" id="KW-1185">Reference proteome</keyword>
<evidence type="ECO:0000313" key="3">
    <source>
        <dbReference type="Proteomes" id="UP001162029"/>
    </source>
</evidence>